<organism evidence="2 3">
    <name type="scientific">Pristionchus fissidentatus</name>
    <dbReference type="NCBI Taxonomy" id="1538716"/>
    <lineage>
        <taxon>Eukaryota</taxon>
        <taxon>Metazoa</taxon>
        <taxon>Ecdysozoa</taxon>
        <taxon>Nematoda</taxon>
        <taxon>Chromadorea</taxon>
        <taxon>Rhabditida</taxon>
        <taxon>Rhabditina</taxon>
        <taxon>Diplogasteromorpha</taxon>
        <taxon>Diplogasteroidea</taxon>
        <taxon>Neodiplogasteridae</taxon>
        <taxon>Pristionchus</taxon>
    </lineage>
</organism>
<feature type="non-terminal residue" evidence="2">
    <location>
        <position position="1"/>
    </location>
</feature>
<feature type="compositionally biased region" description="Low complexity" evidence="1">
    <location>
        <begin position="77"/>
        <end position="117"/>
    </location>
</feature>
<reference evidence="2" key="1">
    <citation type="submission" date="2023-10" db="EMBL/GenBank/DDBJ databases">
        <title>Genome assembly of Pristionchus species.</title>
        <authorList>
            <person name="Yoshida K."/>
            <person name="Sommer R.J."/>
        </authorList>
    </citation>
    <scope>NUCLEOTIDE SEQUENCE</scope>
    <source>
        <strain evidence="2">RS5133</strain>
    </source>
</reference>
<sequence length="299" mass="30176">SLSHLSYLFPSIGRCSSGGRATRAGAVGRVGTGMSALSSASGISRRSRGSGLTAKAGSSRLSLASGISGCTGRRDVTGSAGRSTRSGSSRLSLASTRSVLTDGSTGSRRTSGSVLSGLSGEAGVAGESVVSLLSLGSIVSRTAEVSGCSGGAGRTGRSVGAHSALPLLVVRDGGGVSGQASGSTGTRKSVLSVTTRLTGRAWNSRGTSSIGIAVALSVGLSRVTTTADEGRHRTVFLVGGVLHGAELVHVALELPGDAVDLQHEIGHECNGEEDGHRREHHGHVGHQMGHRHRLYRLLR</sequence>
<comment type="caution">
    <text evidence="2">The sequence shown here is derived from an EMBL/GenBank/DDBJ whole genome shotgun (WGS) entry which is preliminary data.</text>
</comment>
<protein>
    <submittedName>
        <fullName evidence="2">Uncharacterized protein</fullName>
    </submittedName>
</protein>
<evidence type="ECO:0000313" key="2">
    <source>
        <dbReference type="EMBL" id="GMT34835.1"/>
    </source>
</evidence>
<evidence type="ECO:0000256" key="1">
    <source>
        <dbReference type="SAM" id="MobiDB-lite"/>
    </source>
</evidence>
<accession>A0AAV5WTA7</accession>
<feature type="non-terminal residue" evidence="2">
    <location>
        <position position="299"/>
    </location>
</feature>
<feature type="region of interest" description="Disordered" evidence="1">
    <location>
        <begin position="271"/>
        <end position="291"/>
    </location>
</feature>
<feature type="region of interest" description="Disordered" evidence="1">
    <location>
        <begin position="74"/>
        <end position="117"/>
    </location>
</feature>
<keyword evidence="3" id="KW-1185">Reference proteome</keyword>
<dbReference type="EMBL" id="BTSY01000006">
    <property type="protein sequence ID" value="GMT34835.1"/>
    <property type="molecule type" value="Genomic_DNA"/>
</dbReference>
<name>A0AAV5WTA7_9BILA</name>
<proteinExistence type="predicted"/>
<feature type="compositionally biased region" description="Basic residues" evidence="1">
    <location>
        <begin position="278"/>
        <end position="291"/>
    </location>
</feature>
<evidence type="ECO:0000313" key="3">
    <source>
        <dbReference type="Proteomes" id="UP001432322"/>
    </source>
</evidence>
<dbReference type="Proteomes" id="UP001432322">
    <property type="component" value="Unassembled WGS sequence"/>
</dbReference>
<dbReference type="AlphaFoldDB" id="A0AAV5WTA7"/>
<gene>
    <name evidence="2" type="ORF">PFISCL1PPCAC_26132</name>
</gene>